<dbReference type="Gene3D" id="3.40.50.1860">
    <property type="match status" value="2"/>
</dbReference>
<dbReference type="KEGG" id="mtt:Ftrac_0348"/>
<dbReference type="EMBL" id="CP002349">
    <property type="protein sequence ID" value="ADR20356.1"/>
    <property type="molecule type" value="Genomic_DNA"/>
</dbReference>
<dbReference type="GO" id="GO:0047661">
    <property type="term" value="F:amino-acid racemase activity"/>
    <property type="evidence" value="ECO:0007669"/>
    <property type="project" value="InterPro"/>
</dbReference>
<evidence type="ECO:0000256" key="1">
    <source>
        <dbReference type="ARBA" id="ARBA00007847"/>
    </source>
</evidence>
<dbReference type="PANTHER" id="PTHR21198:SF7">
    <property type="entry name" value="ASPARTATE-GLUTAMATE RACEMASE FAMILY"/>
    <property type="match status" value="1"/>
</dbReference>
<dbReference type="InterPro" id="IPR015942">
    <property type="entry name" value="Asp/Glu/hydantoin_racemase"/>
</dbReference>
<evidence type="ECO:0000313" key="4">
    <source>
        <dbReference type="Proteomes" id="UP000008720"/>
    </source>
</evidence>
<dbReference type="Pfam" id="PF01177">
    <property type="entry name" value="Asp_Glu_race"/>
    <property type="match status" value="1"/>
</dbReference>
<dbReference type="STRING" id="643867.Ftrac_0348"/>
<dbReference type="Proteomes" id="UP000008720">
    <property type="component" value="Chromosome"/>
</dbReference>
<proteinExistence type="inferred from homology"/>
<dbReference type="SUPFAM" id="SSF53681">
    <property type="entry name" value="Aspartate/glutamate racemase"/>
    <property type="match status" value="2"/>
</dbReference>
<keyword evidence="2" id="KW-0413">Isomerase</keyword>
<dbReference type="PROSITE" id="PS00924">
    <property type="entry name" value="ASP_GLU_RACEMASE_2"/>
    <property type="match status" value="1"/>
</dbReference>
<dbReference type="RefSeq" id="WP_013452507.1">
    <property type="nucleotide sequence ID" value="NC_014759.1"/>
</dbReference>
<protein>
    <submittedName>
        <fullName evidence="3">Aspartate racemase</fullName>
    </submittedName>
</protein>
<comment type="similarity">
    <text evidence="1">Belongs to the aspartate/glutamate racemases family.</text>
</comment>
<dbReference type="eggNOG" id="COG1794">
    <property type="taxonomic scope" value="Bacteria"/>
</dbReference>
<evidence type="ECO:0000256" key="2">
    <source>
        <dbReference type="ARBA" id="ARBA00023235"/>
    </source>
</evidence>
<evidence type="ECO:0000313" key="3">
    <source>
        <dbReference type="EMBL" id="ADR20356.1"/>
    </source>
</evidence>
<accession>E4TMQ8</accession>
<reference evidence="3 4" key="1">
    <citation type="journal article" date="2011" name="Stand. Genomic Sci.">
        <title>Complete genome sequence of Marivirga tractuosa type strain (H-43).</title>
        <authorList>
            <person name="Pagani I."/>
            <person name="Chertkov O."/>
            <person name="Lapidus A."/>
            <person name="Lucas S."/>
            <person name="Del Rio T.G."/>
            <person name="Tice H."/>
            <person name="Copeland A."/>
            <person name="Cheng J.F."/>
            <person name="Nolan M."/>
            <person name="Saunders E."/>
            <person name="Pitluck S."/>
            <person name="Held B."/>
            <person name="Goodwin L."/>
            <person name="Liolios K."/>
            <person name="Ovchinikova G."/>
            <person name="Ivanova N."/>
            <person name="Mavromatis K."/>
            <person name="Pati A."/>
            <person name="Chen A."/>
            <person name="Palaniappan K."/>
            <person name="Land M."/>
            <person name="Hauser L."/>
            <person name="Jeffries C.D."/>
            <person name="Detter J.C."/>
            <person name="Han C."/>
            <person name="Tapia R."/>
            <person name="Ngatchou-Djao O.D."/>
            <person name="Rohde M."/>
            <person name="Goker M."/>
            <person name="Spring S."/>
            <person name="Sikorski J."/>
            <person name="Woyke T."/>
            <person name="Bristow J."/>
            <person name="Eisen J.A."/>
            <person name="Markowitz V."/>
            <person name="Hugenholtz P."/>
            <person name="Klenk H.P."/>
            <person name="Kyrpides N.C."/>
        </authorList>
    </citation>
    <scope>NUCLEOTIDE SEQUENCE [LARGE SCALE GENOMIC DNA]</scope>
    <source>
        <strain evidence="4">ATCC 23168 / DSM 4126 / NBRC 15989 / NCIMB 1408 / VKM B-1430 / H-43</strain>
    </source>
</reference>
<keyword evidence="4" id="KW-1185">Reference proteome</keyword>
<dbReference type="InterPro" id="IPR004380">
    <property type="entry name" value="Asp_race"/>
</dbReference>
<dbReference type="AlphaFoldDB" id="E4TMQ8"/>
<dbReference type="InterPro" id="IPR033134">
    <property type="entry name" value="Asp/Glu_racemase_AS_2"/>
</dbReference>
<organism evidence="3 4">
    <name type="scientific">Marivirga tractuosa (strain ATCC 23168 / DSM 4126 / NBRC 15989 / NCIMB 1408 / VKM B-1430 / H-43)</name>
    <name type="common">Microscilla tractuosa</name>
    <name type="synonym">Flexibacter tractuosus</name>
    <dbReference type="NCBI Taxonomy" id="643867"/>
    <lineage>
        <taxon>Bacteria</taxon>
        <taxon>Pseudomonadati</taxon>
        <taxon>Bacteroidota</taxon>
        <taxon>Cytophagia</taxon>
        <taxon>Cytophagales</taxon>
        <taxon>Marivirgaceae</taxon>
        <taxon>Marivirga</taxon>
    </lineage>
</organism>
<dbReference type="OrthoDB" id="9803739at2"/>
<name>E4TMQ8_MARTH</name>
<dbReference type="InterPro" id="IPR001920">
    <property type="entry name" value="Asp/Glu_race"/>
</dbReference>
<dbReference type="HOGENOM" id="CLU_055360_1_0_10"/>
<gene>
    <name evidence="3" type="ordered locus">Ftrac_0348</name>
</gene>
<dbReference type="PANTHER" id="PTHR21198">
    <property type="entry name" value="GLUTAMATE RACEMASE"/>
    <property type="match status" value="1"/>
</dbReference>
<sequence>MKTLGLIGGTSWHATVEYYSQINQKVGEVIGKQANPELIIYSINIELMREQNKEKIQKKYLEVCKKLQEAGADGIIICANTPHMIYDYVQPKIDAPILHIGIATGRAAQDADLKTLGLLGNKPTMKGKFISSVLENDFGMKVIIPEGDDLDQSHHYVSKELTQGIFSEQAKAFYLDQIKELKRKGADGIILGCTELPILLKGIKADLPLLATTDLHIEMAVNFILENNL</sequence>
<dbReference type="NCBIfam" id="TIGR00035">
    <property type="entry name" value="asp_race"/>
    <property type="match status" value="1"/>
</dbReference>